<feature type="compositionally biased region" description="Basic and acidic residues" evidence="1">
    <location>
        <begin position="9"/>
        <end position="18"/>
    </location>
</feature>
<reference evidence="4 5" key="2">
    <citation type="submission" date="2016-05" db="EMBL/GenBank/DDBJ databases">
        <authorList>
            <person name="Naeem Raeece"/>
        </authorList>
    </citation>
    <scope>NUCLEOTIDE SEQUENCE [LARGE SCALE GENOMIC DNA]</scope>
</reference>
<evidence type="ECO:0000313" key="3">
    <source>
        <dbReference type="EMBL" id="SBT41041.1"/>
    </source>
</evidence>
<dbReference type="EMBL" id="FLRE01000155">
    <property type="protein sequence ID" value="SBT41041.1"/>
    <property type="molecule type" value="Genomic_DNA"/>
</dbReference>
<keyword evidence="5" id="KW-1185">Reference proteome</keyword>
<feature type="region of interest" description="Disordered" evidence="1">
    <location>
        <begin position="1"/>
        <end position="22"/>
    </location>
</feature>
<sequence length="75" mass="8987">MYRSVLVRKKNEESGKKKEERRKHKYGFCERTVFPFMPFSATLSSVEAAHWHRKDMHNKSATFHCSTRQDELKVK</sequence>
<evidence type="ECO:0000313" key="5">
    <source>
        <dbReference type="Proteomes" id="UP000078555"/>
    </source>
</evidence>
<dbReference type="EMBL" id="FLRD01000115">
    <property type="protein sequence ID" value="SBT40699.1"/>
    <property type="molecule type" value="Genomic_DNA"/>
</dbReference>
<accession>A0A1A8ZAZ3</accession>
<dbReference type="Proteomes" id="UP000078550">
    <property type="component" value="Unassembled WGS sequence"/>
</dbReference>
<dbReference type="AlphaFoldDB" id="A0A1A8ZAZ3"/>
<reference evidence="3" key="1">
    <citation type="submission" date="2016-05" db="EMBL/GenBank/DDBJ databases">
        <authorList>
            <person name="Lavstsen T."/>
            <person name="Jespersen J.S."/>
        </authorList>
    </citation>
    <scope>NUCLEOTIDE SEQUENCE [LARGE SCALE GENOMIC DNA]</scope>
</reference>
<evidence type="ECO:0000313" key="4">
    <source>
        <dbReference type="Proteomes" id="UP000078550"/>
    </source>
</evidence>
<name>A0A1A8ZAZ3_PLAOA</name>
<organism evidence="3 4">
    <name type="scientific">Plasmodium ovale wallikeri</name>
    <dbReference type="NCBI Taxonomy" id="864142"/>
    <lineage>
        <taxon>Eukaryota</taxon>
        <taxon>Sar</taxon>
        <taxon>Alveolata</taxon>
        <taxon>Apicomplexa</taxon>
        <taxon>Aconoidasida</taxon>
        <taxon>Haemosporida</taxon>
        <taxon>Plasmodiidae</taxon>
        <taxon>Plasmodium</taxon>
        <taxon>Plasmodium (Plasmodium)</taxon>
    </lineage>
</organism>
<evidence type="ECO:0000256" key="1">
    <source>
        <dbReference type="SAM" id="MobiDB-lite"/>
    </source>
</evidence>
<dbReference type="Proteomes" id="UP000078555">
    <property type="component" value="Unassembled WGS sequence"/>
</dbReference>
<protein>
    <submittedName>
        <fullName evidence="3">Uncharacterized protein</fullName>
    </submittedName>
</protein>
<gene>
    <name evidence="2" type="ORF">POVWA1_042600</name>
    <name evidence="3" type="ORF">POVWA2_041100</name>
</gene>
<evidence type="ECO:0000313" key="2">
    <source>
        <dbReference type="EMBL" id="SBT40699.1"/>
    </source>
</evidence>
<proteinExistence type="predicted"/>